<dbReference type="RefSeq" id="WP_092987962.1">
    <property type="nucleotide sequence ID" value="NZ_FNFY01000033.1"/>
</dbReference>
<keyword evidence="2" id="KW-1185">Reference proteome</keyword>
<dbReference type="EMBL" id="FNFY01000033">
    <property type="protein sequence ID" value="SDL24400.1"/>
    <property type="molecule type" value="Genomic_DNA"/>
</dbReference>
<dbReference type="STRING" id="576118.SAMN05216216_13324"/>
<gene>
    <name evidence="1" type="ORF">SAMN05216216_13324</name>
</gene>
<sequence length="104" mass="11745">MKYVVNVYGRTTPAENSVTMTDAETLCTRLKEDFLNKFPADDFHLTLIDMDASDNLSDHDENLIEQIDNGDLSSPLVTVNDQIAAHGDIDADTVMKWLKRKRSE</sequence>
<dbReference type="Gene3D" id="3.40.30.30">
    <property type="entry name" value="Hypothetical protein sa0798"/>
    <property type="match status" value="1"/>
</dbReference>
<dbReference type="SUPFAM" id="SSF52833">
    <property type="entry name" value="Thioredoxin-like"/>
    <property type="match status" value="1"/>
</dbReference>
<organism evidence="1 2">
    <name type="scientific">Lacicoccus qingdaonensis</name>
    <dbReference type="NCBI Taxonomy" id="576118"/>
    <lineage>
        <taxon>Bacteria</taxon>
        <taxon>Bacillati</taxon>
        <taxon>Bacillota</taxon>
        <taxon>Bacilli</taxon>
        <taxon>Bacillales</taxon>
        <taxon>Salinicoccaceae</taxon>
        <taxon>Lacicoccus</taxon>
    </lineage>
</organism>
<dbReference type="Proteomes" id="UP000199008">
    <property type="component" value="Unassembled WGS sequence"/>
</dbReference>
<dbReference type="Pfam" id="PF07315">
    <property type="entry name" value="DUF1462"/>
    <property type="match status" value="1"/>
</dbReference>
<reference evidence="2" key="1">
    <citation type="submission" date="2016-10" db="EMBL/GenBank/DDBJ databases">
        <authorList>
            <person name="Varghese N."/>
            <person name="Submissions S."/>
        </authorList>
    </citation>
    <scope>NUCLEOTIDE SEQUENCE [LARGE SCALE GENOMIC DNA]</scope>
    <source>
        <strain evidence="2">CGMCC 1.8895</strain>
    </source>
</reference>
<dbReference type="OrthoDB" id="2389679at2"/>
<proteinExistence type="predicted"/>
<dbReference type="InterPro" id="IPR036249">
    <property type="entry name" value="Thioredoxin-like_sf"/>
</dbReference>
<dbReference type="AlphaFoldDB" id="A0A1G9IGM6"/>
<evidence type="ECO:0000313" key="1">
    <source>
        <dbReference type="EMBL" id="SDL24400.1"/>
    </source>
</evidence>
<dbReference type="InterPro" id="IPR038218">
    <property type="entry name" value="YuzD-like_sp"/>
</dbReference>
<evidence type="ECO:0000313" key="2">
    <source>
        <dbReference type="Proteomes" id="UP000199008"/>
    </source>
</evidence>
<protein>
    <submittedName>
        <fullName evidence="1">Disulfide oxidoreductase YuzD</fullName>
    </submittedName>
</protein>
<dbReference type="InterPro" id="IPR009190">
    <property type="entry name" value="DUF1462"/>
</dbReference>
<accession>A0A1G9IGM6</accession>
<name>A0A1G9IGM6_9BACL</name>